<dbReference type="PROSITE" id="PS50104">
    <property type="entry name" value="TIR"/>
    <property type="match status" value="1"/>
</dbReference>
<dbReference type="EMBL" id="CM031839">
    <property type="protein sequence ID" value="KAG6676430.1"/>
    <property type="molecule type" value="Genomic_DNA"/>
</dbReference>
<evidence type="ECO:0000259" key="1">
    <source>
        <dbReference type="PROSITE" id="PS50104"/>
    </source>
</evidence>
<name>A0A922A9G0_CARIL</name>
<evidence type="ECO:0000313" key="3">
    <source>
        <dbReference type="Proteomes" id="UP000811246"/>
    </source>
</evidence>
<sequence>MALQLGSASNSCLSSSVSFTFRWAYHVFLSFRGEDVRHKFLSHLYNALLK</sequence>
<dbReference type="AlphaFoldDB" id="A0A922A9G0"/>
<dbReference type="GO" id="GO:0007165">
    <property type="term" value="P:signal transduction"/>
    <property type="evidence" value="ECO:0007669"/>
    <property type="project" value="InterPro"/>
</dbReference>
<comment type="caution">
    <text evidence="2">The sequence shown here is derived from an EMBL/GenBank/DDBJ whole genome shotgun (WGS) entry which is preliminary data.</text>
</comment>
<dbReference type="InterPro" id="IPR000157">
    <property type="entry name" value="TIR_dom"/>
</dbReference>
<reference evidence="2" key="1">
    <citation type="submission" date="2021-01" db="EMBL/GenBank/DDBJ databases">
        <authorList>
            <person name="Lovell J.T."/>
            <person name="Bentley N."/>
            <person name="Bhattarai G."/>
            <person name="Jenkins J.W."/>
            <person name="Sreedasyam A."/>
            <person name="Alarcon Y."/>
            <person name="Bock C."/>
            <person name="Boston L."/>
            <person name="Carlson J."/>
            <person name="Cervantes K."/>
            <person name="Clermont K."/>
            <person name="Krom N."/>
            <person name="Kubenka K."/>
            <person name="Mamidi S."/>
            <person name="Mattison C."/>
            <person name="Monteros M."/>
            <person name="Pisani C."/>
            <person name="Plott C."/>
            <person name="Rajasekar S."/>
            <person name="Rhein H.S."/>
            <person name="Rohla C."/>
            <person name="Song M."/>
            <person name="Hilaire R.S."/>
            <person name="Shu S."/>
            <person name="Wells L."/>
            <person name="Wang X."/>
            <person name="Webber J."/>
            <person name="Heerema R.J."/>
            <person name="Klein P."/>
            <person name="Conner P."/>
            <person name="Grauke L."/>
            <person name="Grimwood J."/>
            <person name="Schmutz J."/>
            <person name="Randall J.J."/>
        </authorList>
    </citation>
    <scope>NUCLEOTIDE SEQUENCE</scope>
    <source>
        <tissue evidence="2">Leaf</tissue>
    </source>
</reference>
<feature type="domain" description="TIR" evidence="1">
    <location>
        <begin position="23"/>
        <end position="50"/>
    </location>
</feature>
<gene>
    <name evidence="2" type="ORF">I3842_15G151100</name>
</gene>
<organism evidence="2 3">
    <name type="scientific">Carya illinoinensis</name>
    <name type="common">Pecan</name>
    <dbReference type="NCBI Taxonomy" id="32201"/>
    <lineage>
        <taxon>Eukaryota</taxon>
        <taxon>Viridiplantae</taxon>
        <taxon>Streptophyta</taxon>
        <taxon>Embryophyta</taxon>
        <taxon>Tracheophyta</taxon>
        <taxon>Spermatophyta</taxon>
        <taxon>Magnoliopsida</taxon>
        <taxon>eudicotyledons</taxon>
        <taxon>Gunneridae</taxon>
        <taxon>Pentapetalae</taxon>
        <taxon>rosids</taxon>
        <taxon>fabids</taxon>
        <taxon>Fagales</taxon>
        <taxon>Juglandaceae</taxon>
        <taxon>Carya</taxon>
    </lineage>
</organism>
<proteinExistence type="predicted"/>
<protein>
    <recommendedName>
        <fullName evidence="1">TIR domain-containing protein</fullName>
    </recommendedName>
</protein>
<dbReference type="Proteomes" id="UP000811246">
    <property type="component" value="Chromosome 15"/>
</dbReference>
<dbReference type="Pfam" id="PF01582">
    <property type="entry name" value="TIR"/>
    <property type="match status" value="1"/>
</dbReference>
<accession>A0A922A9G0</accession>
<evidence type="ECO:0000313" key="2">
    <source>
        <dbReference type="EMBL" id="KAG6676430.1"/>
    </source>
</evidence>